<organism evidence="5">
    <name type="scientific">Rosellinia necatrix</name>
    <name type="common">White root-rot fungus</name>
    <dbReference type="NCBI Taxonomy" id="77044"/>
    <lineage>
        <taxon>Eukaryota</taxon>
        <taxon>Fungi</taxon>
        <taxon>Dikarya</taxon>
        <taxon>Ascomycota</taxon>
        <taxon>Pezizomycotina</taxon>
        <taxon>Sordariomycetes</taxon>
        <taxon>Xylariomycetidae</taxon>
        <taxon>Xylariales</taxon>
        <taxon>Xylariaceae</taxon>
        <taxon>Rosellinia</taxon>
    </lineage>
</organism>
<dbReference type="GO" id="GO:0005634">
    <property type="term" value="C:nucleus"/>
    <property type="evidence" value="ECO:0007669"/>
    <property type="project" value="UniProtKB-SubCell"/>
</dbReference>
<dbReference type="GO" id="GO:0000981">
    <property type="term" value="F:DNA-binding transcription factor activity, RNA polymerase II-specific"/>
    <property type="evidence" value="ECO:0007669"/>
    <property type="project" value="InterPro"/>
</dbReference>
<accession>A0A1S7UK46</accession>
<feature type="region of interest" description="Disordered" evidence="3">
    <location>
        <begin position="372"/>
        <end position="399"/>
    </location>
</feature>
<dbReference type="InterPro" id="IPR021858">
    <property type="entry name" value="Fun_TF"/>
</dbReference>
<dbReference type="GO" id="GO:0045944">
    <property type="term" value="P:positive regulation of transcription by RNA polymerase II"/>
    <property type="evidence" value="ECO:0007669"/>
    <property type="project" value="TreeGrafter"/>
</dbReference>
<reference evidence="5" key="1">
    <citation type="submission" date="2016-03" db="EMBL/GenBank/DDBJ databases">
        <title>Draft genome sequence of Rosellinia necatrix.</title>
        <authorList>
            <person name="Kanematsu S."/>
        </authorList>
    </citation>
    <scope>NUCLEOTIDE SEQUENCE [LARGE SCALE GENOMIC DNA]</scope>
    <source>
        <strain evidence="5">W97</strain>
    </source>
</reference>
<dbReference type="PROSITE" id="PS00463">
    <property type="entry name" value="ZN2_CY6_FUNGAL_1"/>
    <property type="match status" value="1"/>
</dbReference>
<dbReference type="STRING" id="77044.A0A1S7UK46"/>
<dbReference type="PANTHER" id="PTHR37534:SF39">
    <property type="entry name" value="TRANSCRIPTION FACTOR DOMAIN-CONTAINING PROTEIN"/>
    <property type="match status" value="1"/>
</dbReference>
<name>A0A1S7UK46_ROSNE</name>
<dbReference type="EMBL" id="DF977450">
    <property type="protein sequence ID" value="GAP83624.1"/>
    <property type="molecule type" value="Genomic_DNA"/>
</dbReference>
<dbReference type="AlphaFoldDB" id="A0A1S7UK46"/>
<dbReference type="PANTHER" id="PTHR37534">
    <property type="entry name" value="TRANSCRIPTIONAL ACTIVATOR PROTEIN UGA3"/>
    <property type="match status" value="1"/>
</dbReference>
<keyword evidence="2" id="KW-0539">Nucleus</keyword>
<dbReference type="SUPFAM" id="SSF57701">
    <property type="entry name" value="Zn2/Cys6 DNA-binding domain"/>
    <property type="match status" value="1"/>
</dbReference>
<feature type="compositionally biased region" description="Gly residues" evidence="3">
    <location>
        <begin position="378"/>
        <end position="388"/>
    </location>
</feature>
<dbReference type="OrthoDB" id="5130013at2759"/>
<sequence length="533" mass="58531">MSSAHKTKASRGCWTCKDRRVRCDRGLPSCSNCARVKQVCQGYGLRLSWPKDGDTRRSMTGGVSASPADCHNGREIELVHTFYFDIEMYYYLVELRSSRADHEAIVQPANLILPVPVPLKPIDLNAEELELLRYFQTVAFSTLATFNTDLVGLREILVRMALVNDTMPSRAVLHALLALSSLHRDGMQLQSAKHKTAAVGALGASAKSGIRGTAEAAQHVAANMLLCSYEIHMGNDTHGHWPWYLVGARDIIRATSLEAEIARTGIGELVLWTYYHDVLARFTLFHWRRGSAAQFFAKELGAEEGWQRDLCALATKLKLNISPLPTILRYLGDIVDALCGASSSSSSGSSLSAVQEEIHALERSVWEVPEHPIIASRPGGGGGGGGRGGETEEDEEGEAERKMALLTELYRTAVLVYAARLCESRFGEARGPEVAGLLARGFALLGRARACERLFPLFVLGCEAGSDERRLAVLDCLRRTERTTHVRALDCLRRGLDSVWVQDDLHADQDVTLDYVDKLNVVIGSSPTLPTMV</sequence>
<dbReference type="Pfam" id="PF11951">
    <property type="entry name" value="Fungal_trans_2"/>
    <property type="match status" value="1"/>
</dbReference>
<evidence type="ECO:0000259" key="4">
    <source>
        <dbReference type="PROSITE" id="PS50048"/>
    </source>
</evidence>
<comment type="subcellular location">
    <subcellularLocation>
        <location evidence="1">Nucleus</location>
    </subcellularLocation>
</comment>
<dbReference type="SMART" id="SM00066">
    <property type="entry name" value="GAL4"/>
    <property type="match status" value="1"/>
</dbReference>
<keyword evidence="6" id="KW-1185">Reference proteome</keyword>
<evidence type="ECO:0000256" key="1">
    <source>
        <dbReference type="ARBA" id="ARBA00004123"/>
    </source>
</evidence>
<dbReference type="Pfam" id="PF00172">
    <property type="entry name" value="Zn_clus"/>
    <property type="match status" value="1"/>
</dbReference>
<dbReference type="InterPro" id="IPR036864">
    <property type="entry name" value="Zn2-C6_fun-type_DNA-bd_sf"/>
</dbReference>
<evidence type="ECO:0000313" key="5">
    <source>
        <dbReference type="EMBL" id="GAP83624.1"/>
    </source>
</evidence>
<dbReference type="Gene3D" id="4.10.240.10">
    <property type="entry name" value="Zn(2)-C6 fungal-type DNA-binding domain"/>
    <property type="match status" value="1"/>
</dbReference>
<feature type="domain" description="Zn(2)-C6 fungal-type" evidence="4">
    <location>
        <begin position="12"/>
        <end position="40"/>
    </location>
</feature>
<dbReference type="GO" id="GO:0008270">
    <property type="term" value="F:zinc ion binding"/>
    <property type="evidence" value="ECO:0007669"/>
    <property type="project" value="InterPro"/>
</dbReference>
<dbReference type="Proteomes" id="UP000054516">
    <property type="component" value="Unassembled WGS sequence"/>
</dbReference>
<dbReference type="OMA" id="CEARTDI"/>
<evidence type="ECO:0000256" key="2">
    <source>
        <dbReference type="ARBA" id="ARBA00023242"/>
    </source>
</evidence>
<dbReference type="CDD" id="cd00067">
    <property type="entry name" value="GAL4"/>
    <property type="match status" value="1"/>
</dbReference>
<proteinExistence type="predicted"/>
<dbReference type="GO" id="GO:0000976">
    <property type="term" value="F:transcription cis-regulatory region binding"/>
    <property type="evidence" value="ECO:0007669"/>
    <property type="project" value="TreeGrafter"/>
</dbReference>
<dbReference type="PROSITE" id="PS50048">
    <property type="entry name" value="ZN2_CY6_FUNGAL_2"/>
    <property type="match status" value="1"/>
</dbReference>
<evidence type="ECO:0000313" key="6">
    <source>
        <dbReference type="Proteomes" id="UP000054516"/>
    </source>
</evidence>
<evidence type="ECO:0000256" key="3">
    <source>
        <dbReference type="SAM" id="MobiDB-lite"/>
    </source>
</evidence>
<gene>
    <name evidence="5" type="ORF">SAMD00023353_0500060</name>
</gene>
<protein>
    <submittedName>
        <fullName evidence="5">Putative N-terminal fungal transcription regulatory domain-containing protein</fullName>
    </submittedName>
</protein>
<dbReference type="InterPro" id="IPR001138">
    <property type="entry name" value="Zn2Cys6_DnaBD"/>
</dbReference>